<feature type="signal peptide" evidence="1">
    <location>
        <begin position="1"/>
        <end position="30"/>
    </location>
</feature>
<dbReference type="Pfam" id="PF03318">
    <property type="entry name" value="ETX_MTX2"/>
    <property type="match status" value="1"/>
</dbReference>
<keyword evidence="4" id="KW-1185">Reference proteome</keyword>
<reference evidence="3 4" key="1">
    <citation type="submission" date="2017-05" db="EMBL/GenBank/DDBJ databases">
        <title>The Genome Sequence of Enterococcus sp. 10A9_DIV0425.</title>
        <authorList>
            <consortium name="The Broad Institute Genomics Platform"/>
            <consortium name="The Broad Institute Genomic Center for Infectious Diseases"/>
            <person name="Earl A."/>
            <person name="Manson A."/>
            <person name="Schwartman J."/>
            <person name="Gilmore M."/>
            <person name="Abouelleil A."/>
            <person name="Cao P."/>
            <person name="Chapman S."/>
            <person name="Cusick C."/>
            <person name="Shea T."/>
            <person name="Young S."/>
            <person name="Neafsey D."/>
            <person name="Nusbaum C."/>
            <person name="Birren B."/>
        </authorList>
    </citation>
    <scope>NUCLEOTIDE SEQUENCE [LARGE SCALE GENOMIC DNA]</scope>
    <source>
        <strain evidence="3 4">10A9_DIV0425</strain>
    </source>
</reference>
<evidence type="ECO:0000313" key="3">
    <source>
        <dbReference type="EMBL" id="OTP11250.1"/>
    </source>
</evidence>
<dbReference type="SUPFAM" id="SSF56973">
    <property type="entry name" value="Aerolisin/ETX pore-forming domain"/>
    <property type="match status" value="1"/>
</dbReference>
<dbReference type="InterPro" id="IPR004991">
    <property type="entry name" value="Aerolysin-like"/>
</dbReference>
<dbReference type="Proteomes" id="UP000194933">
    <property type="component" value="Unassembled WGS sequence"/>
</dbReference>
<accession>A0A242K0S2</accession>
<keyword evidence="1" id="KW-0732">Signal</keyword>
<dbReference type="PROSITE" id="PS51257">
    <property type="entry name" value="PROKAR_LIPOPROTEIN"/>
    <property type="match status" value="1"/>
</dbReference>
<dbReference type="EMBL" id="NGMO01000002">
    <property type="protein sequence ID" value="OTP11250.1"/>
    <property type="molecule type" value="Genomic_DNA"/>
</dbReference>
<evidence type="ECO:0000313" key="4">
    <source>
        <dbReference type="Proteomes" id="UP000194933"/>
    </source>
</evidence>
<name>A0A242K0S2_9ENTE</name>
<feature type="chain" id="PRO_5011913244" evidence="1">
    <location>
        <begin position="31"/>
        <end position="318"/>
    </location>
</feature>
<proteinExistence type="predicted"/>
<dbReference type="AlphaFoldDB" id="A0A242K0S2"/>
<gene>
    <name evidence="2" type="ORF">A5844_001382</name>
    <name evidence="3" type="ORF">A5844_001384</name>
</gene>
<dbReference type="EMBL" id="NGMO01000002">
    <property type="protein sequence ID" value="OTP11248.1"/>
    <property type="molecule type" value="Genomic_DNA"/>
</dbReference>
<protein>
    <submittedName>
        <fullName evidence="3">Uncharacterized protein</fullName>
    </submittedName>
</protein>
<evidence type="ECO:0000256" key="1">
    <source>
        <dbReference type="SAM" id="SignalP"/>
    </source>
</evidence>
<dbReference type="RefSeq" id="WP_086284483.1">
    <property type="nucleotide sequence ID" value="NZ_NGMO01000002.1"/>
</dbReference>
<comment type="caution">
    <text evidence="3">The sequence shown here is derived from an EMBL/GenBank/DDBJ whole genome shotgun (WGS) entry which is preliminary data.</text>
</comment>
<organism evidence="3 4">
    <name type="scientific">Candidatus Enterococcus wittei</name>
    <dbReference type="NCBI Taxonomy" id="1987383"/>
    <lineage>
        <taxon>Bacteria</taxon>
        <taxon>Bacillati</taxon>
        <taxon>Bacillota</taxon>
        <taxon>Bacilli</taxon>
        <taxon>Lactobacillales</taxon>
        <taxon>Enterococcaceae</taxon>
        <taxon>Enterococcus</taxon>
    </lineage>
</organism>
<dbReference type="Gene3D" id="2.170.15.10">
    <property type="entry name" value="Proaerolysin, chain A, domain 3"/>
    <property type="match status" value="1"/>
</dbReference>
<dbReference type="CDD" id="cd20223">
    <property type="entry name" value="PFM_epsilon-toxin-like"/>
    <property type="match status" value="1"/>
</dbReference>
<evidence type="ECO:0000313" key="2">
    <source>
        <dbReference type="EMBL" id="OTP11248.1"/>
    </source>
</evidence>
<sequence>MKKGLNKMGVYLCSALGMFSCFTVLTNVEAAEQKPMDVTTSASSSKAISQTIIDRISIMSYALSYQMYHWGDIEDSESLSGNDCLPRNLVSENYAVGLNNDMDSAHTSTTVNSSIFHNNTDQDQTFSTPSYTETYTDSITTSTTNSAGVSTTTSVEVGLPLLAGADMSVELRYDFSSTTSTTKETQRSWSVPGQSINVKPGHTVEVKWVFYTGQASGSVDLQEVISADVPYKKDAQGKIYTHGLGDVVGNKELFYDNFWNRYISESRTNWKRIDYNSAGHKIGAGVYNADYGSGFVLEANDRTAGTKEIIAVGKYLGQ</sequence>